<reference evidence="1 2" key="1">
    <citation type="journal article" date="2019" name="Int. J. Syst. Evol. Microbiol.">
        <title>The Global Catalogue of Microorganisms (GCM) 10K type strain sequencing project: providing services to taxonomists for standard genome sequencing and annotation.</title>
        <authorList>
            <consortium name="The Broad Institute Genomics Platform"/>
            <consortium name="The Broad Institute Genome Sequencing Center for Infectious Disease"/>
            <person name="Wu L."/>
            <person name="Ma J."/>
        </authorList>
    </citation>
    <scope>NUCLEOTIDE SEQUENCE [LARGE SCALE GENOMIC DNA]</scope>
    <source>
        <strain evidence="1 2">JCM 15974</strain>
    </source>
</reference>
<protein>
    <submittedName>
        <fullName evidence="1">SGNH/GDSL hydrolase family protein</fullName>
    </submittedName>
</protein>
<name>A0ABN1IGZ2_9FLAO</name>
<dbReference type="GO" id="GO:0016787">
    <property type="term" value="F:hydrolase activity"/>
    <property type="evidence" value="ECO:0007669"/>
    <property type="project" value="UniProtKB-KW"/>
</dbReference>
<organism evidence="1 2">
    <name type="scientific">Aquimarina litoralis</name>
    <dbReference type="NCBI Taxonomy" id="584605"/>
    <lineage>
        <taxon>Bacteria</taxon>
        <taxon>Pseudomonadati</taxon>
        <taxon>Bacteroidota</taxon>
        <taxon>Flavobacteriia</taxon>
        <taxon>Flavobacteriales</taxon>
        <taxon>Flavobacteriaceae</taxon>
        <taxon>Aquimarina</taxon>
    </lineage>
</organism>
<sequence length="528" mass="55364">MNIQYKWLLILLVFGFIACESDDDSATTEEIVLTAGTADFSNYVALGNSLTAGFTDNALFIAGQENSLPNILSQQFALVGGGTFTQPLMSDNIGGLLFGGMPMLDGSFGPRLYFYSDVNPDDDFDSGPYPLGVIPDQLDFSPELPTTEGTANLGGTFNNMGVPGAKSFHLLAPGYGNPAGLGAMPPTANPYYVRIASDPSASVIQDAMDQNPTFFSLWIGNNDVLGYALSGGDGTDPITDTGTFAQAYNALITTLTAGGAKGVIANIPDVTSIPHFTTVPHNPVPLDAATAAFLNSASAYGAYNAGLDATLAFLTANEATLGALFPPTSDMTSLQLATAEIERRKITFSESEENAVVILDEDLTDLTGINAALISMRQATSEDLLVLTAASFIGTEAVPGNPQTVNGVAIPLADKWVLTPEEQMEIANATAAFNTTIAAARDQAGLAFVDANALLEQVATDGITFDEFLLEDNLVFGGAFSLDGVHPTARGYALLANEAIKAINMTYESNLPLVKAADYPTFYSPALQ</sequence>
<evidence type="ECO:0000313" key="1">
    <source>
        <dbReference type="EMBL" id="GAA0713147.1"/>
    </source>
</evidence>
<dbReference type="Proteomes" id="UP001501758">
    <property type="component" value="Unassembled WGS sequence"/>
</dbReference>
<dbReference type="EMBL" id="BAAAGE010000001">
    <property type="protein sequence ID" value="GAA0713147.1"/>
    <property type="molecule type" value="Genomic_DNA"/>
</dbReference>
<gene>
    <name evidence="1" type="ORF">GCM10009430_04500</name>
</gene>
<dbReference type="InterPro" id="IPR036514">
    <property type="entry name" value="SGNH_hydro_sf"/>
</dbReference>
<dbReference type="PROSITE" id="PS51257">
    <property type="entry name" value="PROKAR_LIPOPROTEIN"/>
    <property type="match status" value="1"/>
</dbReference>
<comment type="caution">
    <text evidence="1">The sequence shown here is derived from an EMBL/GenBank/DDBJ whole genome shotgun (WGS) entry which is preliminary data.</text>
</comment>
<dbReference type="Gene3D" id="3.40.50.1110">
    <property type="entry name" value="SGNH hydrolase"/>
    <property type="match status" value="2"/>
</dbReference>
<dbReference type="RefSeq" id="WP_343910095.1">
    <property type="nucleotide sequence ID" value="NZ_BAAAGE010000001.1"/>
</dbReference>
<keyword evidence="2" id="KW-1185">Reference proteome</keyword>
<proteinExistence type="predicted"/>
<dbReference type="SUPFAM" id="SSF52266">
    <property type="entry name" value="SGNH hydrolase"/>
    <property type="match status" value="2"/>
</dbReference>
<accession>A0ABN1IGZ2</accession>
<evidence type="ECO:0000313" key="2">
    <source>
        <dbReference type="Proteomes" id="UP001501758"/>
    </source>
</evidence>
<keyword evidence="1" id="KW-0378">Hydrolase</keyword>